<keyword evidence="3" id="KW-1185">Reference proteome</keyword>
<evidence type="ECO:0000259" key="1">
    <source>
        <dbReference type="Pfam" id="PF17667"/>
    </source>
</evidence>
<protein>
    <recommendedName>
        <fullName evidence="1">Fungal-type protein kinase domain-containing protein</fullName>
    </recommendedName>
</protein>
<sequence>VDPLVHLRTFFCTPAMKCTWFSCCRELLHCILGALLGKHISYRRGIIHRDTSDSNVWVWIPQIDEQFVVPEWIKEQDGKTHFRMAVVNPEWFPRRPGMAGDFGLALDMLESQSAANGVVTTGTFPFGTSTENEAPSITHDLEAYIYLIWLIGVNFKGPY</sequence>
<comment type="caution">
    <text evidence="2">The sequence shown here is derived from an EMBL/GenBank/DDBJ whole genome shotgun (WGS) entry which is preliminary data.</text>
</comment>
<feature type="non-terminal residue" evidence="2">
    <location>
        <position position="1"/>
    </location>
</feature>
<dbReference type="Proteomes" id="UP001195769">
    <property type="component" value="Unassembled WGS sequence"/>
</dbReference>
<dbReference type="GeneID" id="64668079"/>
<dbReference type="RefSeq" id="XP_041223993.1">
    <property type="nucleotide sequence ID" value="XM_041373781.1"/>
</dbReference>
<organism evidence="2 3">
    <name type="scientific">Suillus fuscotomentosus</name>
    <dbReference type="NCBI Taxonomy" id="1912939"/>
    <lineage>
        <taxon>Eukaryota</taxon>
        <taxon>Fungi</taxon>
        <taxon>Dikarya</taxon>
        <taxon>Basidiomycota</taxon>
        <taxon>Agaricomycotina</taxon>
        <taxon>Agaricomycetes</taxon>
        <taxon>Agaricomycetidae</taxon>
        <taxon>Boletales</taxon>
        <taxon>Suillineae</taxon>
        <taxon>Suillaceae</taxon>
        <taxon>Suillus</taxon>
    </lineage>
</organism>
<proteinExistence type="predicted"/>
<dbReference type="InterPro" id="IPR040976">
    <property type="entry name" value="Pkinase_fungal"/>
</dbReference>
<dbReference type="AlphaFoldDB" id="A0AAD4E2I6"/>
<feature type="non-terminal residue" evidence="2">
    <location>
        <position position="159"/>
    </location>
</feature>
<gene>
    <name evidence="2" type="ORF">F5891DRAFT_920912</name>
</gene>
<feature type="domain" description="Fungal-type protein kinase" evidence="1">
    <location>
        <begin position="5"/>
        <end position="149"/>
    </location>
</feature>
<evidence type="ECO:0000313" key="3">
    <source>
        <dbReference type="Proteomes" id="UP001195769"/>
    </source>
</evidence>
<dbReference type="Pfam" id="PF17667">
    <property type="entry name" value="Pkinase_fungal"/>
    <property type="match status" value="1"/>
</dbReference>
<accession>A0AAD4E2I6</accession>
<name>A0AAD4E2I6_9AGAM</name>
<dbReference type="EMBL" id="JABBWK010000039">
    <property type="protein sequence ID" value="KAG1898417.1"/>
    <property type="molecule type" value="Genomic_DNA"/>
</dbReference>
<evidence type="ECO:0000313" key="2">
    <source>
        <dbReference type="EMBL" id="KAG1898417.1"/>
    </source>
</evidence>
<reference evidence="2" key="1">
    <citation type="journal article" date="2020" name="New Phytol.">
        <title>Comparative genomics reveals dynamic genome evolution in host specialist ectomycorrhizal fungi.</title>
        <authorList>
            <person name="Lofgren L.A."/>
            <person name="Nguyen N.H."/>
            <person name="Vilgalys R."/>
            <person name="Ruytinx J."/>
            <person name="Liao H.L."/>
            <person name="Branco S."/>
            <person name="Kuo A."/>
            <person name="LaButti K."/>
            <person name="Lipzen A."/>
            <person name="Andreopoulos W."/>
            <person name="Pangilinan J."/>
            <person name="Riley R."/>
            <person name="Hundley H."/>
            <person name="Na H."/>
            <person name="Barry K."/>
            <person name="Grigoriev I.V."/>
            <person name="Stajich J.E."/>
            <person name="Kennedy P.G."/>
        </authorList>
    </citation>
    <scope>NUCLEOTIDE SEQUENCE</scope>
    <source>
        <strain evidence="2">FC203</strain>
    </source>
</reference>